<dbReference type="Proteomes" id="UP001633002">
    <property type="component" value="Unassembled WGS sequence"/>
</dbReference>
<keyword evidence="2" id="KW-0237">DNA synthesis</keyword>
<dbReference type="InterPro" id="IPR043502">
    <property type="entry name" value="DNA/RNA_pol_sf"/>
</dbReference>
<dbReference type="PIRSF" id="PIRSF036603">
    <property type="entry name" value="DPol_eta"/>
    <property type="match status" value="1"/>
</dbReference>
<evidence type="ECO:0000256" key="1">
    <source>
        <dbReference type="ARBA" id="ARBA00010945"/>
    </source>
</evidence>
<evidence type="ECO:0000256" key="3">
    <source>
        <dbReference type="SAM" id="MobiDB-lite"/>
    </source>
</evidence>
<name>A0ABD3HA90_9MARC</name>
<accession>A0ABD3HA90</accession>
<reference evidence="5 6" key="1">
    <citation type="submission" date="2024-09" db="EMBL/GenBank/DDBJ databases">
        <title>Chromosome-scale assembly of Riccia sorocarpa.</title>
        <authorList>
            <person name="Paukszto L."/>
        </authorList>
    </citation>
    <scope>NUCLEOTIDE SEQUENCE [LARGE SCALE GENOMIC DNA]</scope>
    <source>
        <strain evidence="5">LP-2024</strain>
        <tissue evidence="5">Aerial parts of the thallus</tissue>
    </source>
</reference>
<dbReference type="InterPro" id="IPR053848">
    <property type="entry name" value="IMS_HHH_1"/>
</dbReference>
<keyword evidence="6" id="KW-1185">Reference proteome</keyword>
<dbReference type="Gene3D" id="3.30.70.270">
    <property type="match status" value="1"/>
</dbReference>
<evidence type="ECO:0000313" key="6">
    <source>
        <dbReference type="Proteomes" id="UP001633002"/>
    </source>
</evidence>
<gene>
    <name evidence="5" type="ORF">R1sor_013811</name>
</gene>
<sequence length="645" mass="69800">MLTLPSASLPLLISRDISSDIDCFYAQSEVLRCPALRGRPVGVTQKKLVVTANYVARNLGVPKMASIEEAKKVLPALVLVNGEDLTPYRAESKQIMAVLGRYGIVQRSGLDEGAVDISGQVKSRLQSGTPALSFSGHILGWETVEASAENVPGGPLVNFSTRKLSFDKVSALDTSLLVGSQIVSEMRSAIEKETGFHCSCGVAQNKMLAKLSSSLNKPNKQTCLLSGAVESFIAPLHVRKIPGVGRQTELILCDMGVQTVADLRDFKLSQLFERFGARIGQFLFDACRGQDLTPVVDRGPPKSITVEDSFKSCRSVQQAEGILRVLAPDLIKRLDEDREETGRRPRTLTVKWRLSWTKGNFGSVSSDLPVELLSSSMSTESRSAVAVDVAVKMLVRSLGKEFEIVVLNIGATNFLESSAGSPGLRGIRSFLQTQENSPRKIVKVTSKSDARVRRESYKKMAGSAATTTAVGDISGLSCVPTAEKVKPSETNVFTCGHISDDCHPLSSDDEDKGWRDLAGEVRFGLRASRSVDGNNRQSQASPGVLQLDHSGSSDKFTSPTTRHGLSKAFACDLTEVRDGGEMDLSHSQHATSAATKDDQRQTQIVGSSENRPFSGKDTQSSYTQKKKRKSRNGTLDAFVIRKLGS</sequence>
<dbReference type="GO" id="GO:0071897">
    <property type="term" value="P:DNA biosynthetic process"/>
    <property type="evidence" value="ECO:0007669"/>
    <property type="project" value="UniProtKB-KW"/>
</dbReference>
<dbReference type="Gene3D" id="1.10.150.20">
    <property type="entry name" value="5' to 3' exonuclease, C-terminal subdomain"/>
    <property type="match status" value="1"/>
</dbReference>
<dbReference type="PANTHER" id="PTHR46404:SF1">
    <property type="entry name" value="DNA POLYMERASE IOTA"/>
    <property type="match status" value="1"/>
</dbReference>
<evidence type="ECO:0000259" key="4">
    <source>
        <dbReference type="PROSITE" id="PS50173"/>
    </source>
</evidence>
<dbReference type="Gene3D" id="3.30.1490.100">
    <property type="entry name" value="DNA polymerase, Y-family, little finger domain"/>
    <property type="match status" value="1"/>
</dbReference>
<comment type="caution">
    <text evidence="5">The sequence shown here is derived from an EMBL/GenBank/DDBJ whole genome shotgun (WGS) entry which is preliminary data.</text>
</comment>
<dbReference type="EMBL" id="JBJQOH010000004">
    <property type="protein sequence ID" value="KAL3687502.1"/>
    <property type="molecule type" value="Genomic_DNA"/>
</dbReference>
<dbReference type="InterPro" id="IPR017961">
    <property type="entry name" value="DNA_pol_Y-fam_little_finger"/>
</dbReference>
<dbReference type="Pfam" id="PF11799">
    <property type="entry name" value="IMS_C"/>
    <property type="match status" value="1"/>
</dbReference>
<dbReference type="PROSITE" id="PS50173">
    <property type="entry name" value="UMUC"/>
    <property type="match status" value="1"/>
</dbReference>
<feature type="domain" description="UmuC" evidence="4">
    <location>
        <begin position="20"/>
        <end position="245"/>
    </location>
</feature>
<dbReference type="InterPro" id="IPR043128">
    <property type="entry name" value="Rev_trsase/Diguanyl_cyclase"/>
</dbReference>
<dbReference type="PANTHER" id="PTHR46404">
    <property type="entry name" value="DNA POLYMERASE IOTA"/>
    <property type="match status" value="1"/>
</dbReference>
<evidence type="ECO:0000256" key="2">
    <source>
        <dbReference type="ARBA" id="ARBA00022634"/>
    </source>
</evidence>
<protein>
    <recommendedName>
        <fullName evidence="4">UmuC domain-containing protein</fullName>
    </recommendedName>
</protein>
<feature type="region of interest" description="Disordered" evidence="3">
    <location>
        <begin position="528"/>
        <end position="561"/>
    </location>
</feature>
<dbReference type="Pfam" id="PF21999">
    <property type="entry name" value="IMS_HHH_1"/>
    <property type="match status" value="1"/>
</dbReference>
<organism evidence="5 6">
    <name type="scientific">Riccia sorocarpa</name>
    <dbReference type="NCBI Taxonomy" id="122646"/>
    <lineage>
        <taxon>Eukaryota</taxon>
        <taxon>Viridiplantae</taxon>
        <taxon>Streptophyta</taxon>
        <taxon>Embryophyta</taxon>
        <taxon>Marchantiophyta</taxon>
        <taxon>Marchantiopsida</taxon>
        <taxon>Marchantiidae</taxon>
        <taxon>Marchantiales</taxon>
        <taxon>Ricciaceae</taxon>
        <taxon>Riccia</taxon>
    </lineage>
</organism>
<comment type="similarity">
    <text evidence="1">Belongs to the DNA polymerase type-Y family.</text>
</comment>
<feature type="compositionally biased region" description="Polar residues" evidence="3">
    <location>
        <begin position="531"/>
        <end position="541"/>
    </location>
</feature>
<feature type="compositionally biased region" description="Polar residues" evidence="3">
    <location>
        <begin position="601"/>
        <end position="623"/>
    </location>
</feature>
<dbReference type="InterPro" id="IPR036775">
    <property type="entry name" value="DNA_pol_Y-fam_lit_finger_sf"/>
</dbReference>
<evidence type="ECO:0000313" key="5">
    <source>
        <dbReference type="EMBL" id="KAL3687502.1"/>
    </source>
</evidence>
<dbReference type="AlphaFoldDB" id="A0ABD3HA90"/>
<dbReference type="SUPFAM" id="SSF56672">
    <property type="entry name" value="DNA/RNA polymerases"/>
    <property type="match status" value="1"/>
</dbReference>
<proteinExistence type="inferred from homology"/>
<dbReference type="Pfam" id="PF00817">
    <property type="entry name" value="IMS"/>
    <property type="match status" value="1"/>
</dbReference>
<dbReference type="SUPFAM" id="SSF100879">
    <property type="entry name" value="Lesion bypass DNA polymerase (Y-family), little finger domain"/>
    <property type="match status" value="1"/>
</dbReference>
<dbReference type="InterPro" id="IPR001126">
    <property type="entry name" value="UmuC"/>
</dbReference>
<dbReference type="Gene3D" id="3.40.1170.60">
    <property type="match status" value="1"/>
</dbReference>
<feature type="compositionally biased region" description="Polar residues" evidence="3">
    <location>
        <begin position="549"/>
        <end position="561"/>
    </location>
</feature>
<feature type="region of interest" description="Disordered" evidence="3">
    <location>
        <begin position="582"/>
        <end position="637"/>
    </location>
</feature>